<evidence type="ECO:0000256" key="1">
    <source>
        <dbReference type="SAM" id="Phobius"/>
    </source>
</evidence>
<keyword evidence="1" id="KW-0812">Transmembrane</keyword>
<name>A0ABX3J505_9PSEU</name>
<proteinExistence type="predicted"/>
<comment type="caution">
    <text evidence="2">The sequence shown here is derived from an EMBL/GenBank/DDBJ whole genome shotgun (WGS) entry which is preliminary data.</text>
</comment>
<sequence>MDGAASAAVPATIPLRAQWAVAGCWCWRCYLGLLPLLLGLRAAWKLYRDRHAASEDTDEKPADDKGAGILLVATVTFANGGDNIGVHVPVFAVAGTGGMIGYVVVFLIGVALWCAIGWFLASRPLVTKALSRWGRRGRGISPKGRRSLPTSSKILRRTPRPLPILLAKQSRERRR</sequence>
<evidence type="ECO:0000313" key="2">
    <source>
        <dbReference type="EMBL" id="OOC02294.1"/>
    </source>
</evidence>
<organism evidence="2 3">
    <name type="scientific">Amycolatopsis azurea DSM 43854</name>
    <dbReference type="NCBI Taxonomy" id="1238180"/>
    <lineage>
        <taxon>Bacteria</taxon>
        <taxon>Bacillati</taxon>
        <taxon>Actinomycetota</taxon>
        <taxon>Actinomycetes</taxon>
        <taxon>Pseudonocardiales</taxon>
        <taxon>Pseudonocardiaceae</taxon>
        <taxon>Amycolatopsis</taxon>
    </lineage>
</organism>
<gene>
    <name evidence="2" type="ORF">B0293_33210</name>
</gene>
<keyword evidence="1" id="KW-0472">Membrane</keyword>
<dbReference type="EMBL" id="MUXN01000025">
    <property type="protein sequence ID" value="OOC02294.1"/>
    <property type="molecule type" value="Genomic_DNA"/>
</dbReference>
<feature type="transmembrane region" description="Helical" evidence="1">
    <location>
        <begin position="99"/>
        <end position="121"/>
    </location>
</feature>
<accession>A0ABX3J505</accession>
<keyword evidence="3" id="KW-1185">Reference proteome</keyword>
<evidence type="ECO:0000313" key="3">
    <source>
        <dbReference type="Proteomes" id="UP000188551"/>
    </source>
</evidence>
<dbReference type="Pfam" id="PF03596">
    <property type="entry name" value="Cad"/>
    <property type="match status" value="1"/>
</dbReference>
<dbReference type="InterPro" id="IPR004676">
    <property type="entry name" value="Cd-R_transporter"/>
</dbReference>
<keyword evidence="1" id="KW-1133">Transmembrane helix</keyword>
<evidence type="ECO:0008006" key="4">
    <source>
        <dbReference type="Google" id="ProtNLM"/>
    </source>
</evidence>
<protein>
    <recommendedName>
        <fullName evidence="4">Cadmium resistance transporter</fullName>
    </recommendedName>
</protein>
<reference evidence="2 3" key="1">
    <citation type="submission" date="2017-02" db="EMBL/GenBank/DDBJ databases">
        <title>Amycolatopsis azurea DSM 43854 draft genome.</title>
        <authorList>
            <person name="Mayilraj S."/>
        </authorList>
    </citation>
    <scope>NUCLEOTIDE SEQUENCE [LARGE SCALE GENOMIC DNA]</scope>
    <source>
        <strain evidence="2 3">DSM 43854</strain>
    </source>
</reference>
<dbReference type="Proteomes" id="UP000188551">
    <property type="component" value="Unassembled WGS sequence"/>
</dbReference>